<protein>
    <submittedName>
        <fullName evidence="3">META domain-containing protein</fullName>
    </submittedName>
</protein>
<accession>A0A8I1HXN4</accession>
<dbReference type="AlphaFoldDB" id="A0A8I1HXN4"/>
<evidence type="ECO:0000313" key="4">
    <source>
        <dbReference type="Proteomes" id="UP000603369"/>
    </source>
</evidence>
<dbReference type="Gene3D" id="2.40.128.270">
    <property type="match status" value="1"/>
</dbReference>
<evidence type="ECO:0000313" key="3">
    <source>
        <dbReference type="EMBL" id="MBK3427066.1"/>
    </source>
</evidence>
<dbReference type="Proteomes" id="UP000603369">
    <property type="component" value="Unassembled WGS sequence"/>
</dbReference>
<keyword evidence="1" id="KW-0732">Signal</keyword>
<comment type="caution">
    <text evidence="3">The sequence shown here is derived from an EMBL/GenBank/DDBJ whole genome shotgun (WGS) entry which is preliminary data.</text>
</comment>
<evidence type="ECO:0000256" key="1">
    <source>
        <dbReference type="SAM" id="SignalP"/>
    </source>
</evidence>
<sequence length="164" mass="17246">MHFKKTALFSLSAAALMGAGAANAAQVPDIDPGFSMTAPTQSDLISPLPEGVEKLEPHIEGQTITGELHSVKEDGKLSVTFAKDRTLVVNDGCNIYTTTYEVAKDGTISVGEFNSTRAACDEHTQQLSDALRGLLESNPSFYNLPGGTVALGSENAAVEFTVAK</sequence>
<gene>
    <name evidence="3" type="ORF">JDP02_00840</name>
</gene>
<dbReference type="InterPro" id="IPR005184">
    <property type="entry name" value="DUF306_Meta_HslJ"/>
</dbReference>
<proteinExistence type="predicted"/>
<organism evidence="3 4">
    <name type="scientific">Corynebacterium tuberculostearicum</name>
    <dbReference type="NCBI Taxonomy" id="38304"/>
    <lineage>
        <taxon>Bacteria</taxon>
        <taxon>Bacillati</taxon>
        <taxon>Actinomycetota</taxon>
        <taxon>Actinomycetes</taxon>
        <taxon>Mycobacteriales</taxon>
        <taxon>Corynebacteriaceae</taxon>
        <taxon>Corynebacterium</taxon>
    </lineage>
</organism>
<dbReference type="RefSeq" id="WP_150851468.1">
    <property type="nucleotide sequence ID" value="NZ_CP175780.1"/>
</dbReference>
<name>A0A8I1HXN4_9CORY</name>
<feature type="domain" description="DUF306" evidence="2">
    <location>
        <begin position="71"/>
        <end position="156"/>
    </location>
</feature>
<feature type="chain" id="PRO_5034654125" evidence="1">
    <location>
        <begin position="25"/>
        <end position="164"/>
    </location>
</feature>
<dbReference type="EMBL" id="JAEHFL010000001">
    <property type="protein sequence ID" value="MBK3427066.1"/>
    <property type="molecule type" value="Genomic_DNA"/>
</dbReference>
<dbReference type="InterPro" id="IPR038670">
    <property type="entry name" value="HslJ-like_sf"/>
</dbReference>
<reference evidence="3 4" key="1">
    <citation type="submission" date="2020-12" db="EMBL/GenBank/DDBJ databases">
        <title>Draft genome sequence of the commensal strain Corynebacterium tuberculostearicum MFP09/CIP 102622 isolated from human skin.</title>
        <authorList>
            <person name="Boukerb A.M."/>
            <person name="Janvier X."/>
            <person name="Feuilloley M.G.J."/>
            <person name="Groboillot A."/>
        </authorList>
    </citation>
    <scope>NUCLEOTIDE SEQUENCE [LARGE SCALE GENOMIC DNA]</scope>
    <source>
        <strain evidence="3 4">CIP 102622</strain>
    </source>
</reference>
<dbReference type="Pfam" id="PF03724">
    <property type="entry name" value="META"/>
    <property type="match status" value="1"/>
</dbReference>
<keyword evidence="4" id="KW-1185">Reference proteome</keyword>
<feature type="signal peptide" evidence="1">
    <location>
        <begin position="1"/>
        <end position="24"/>
    </location>
</feature>
<evidence type="ECO:0000259" key="2">
    <source>
        <dbReference type="Pfam" id="PF03724"/>
    </source>
</evidence>